<organism evidence="5 6">
    <name type="scientific">Kalanchoe fedtschenkoi</name>
    <name type="common">Lavender scallops</name>
    <name type="synonym">South American air plant</name>
    <dbReference type="NCBI Taxonomy" id="63787"/>
    <lineage>
        <taxon>Eukaryota</taxon>
        <taxon>Viridiplantae</taxon>
        <taxon>Streptophyta</taxon>
        <taxon>Embryophyta</taxon>
        <taxon>Tracheophyta</taxon>
        <taxon>Spermatophyta</taxon>
        <taxon>Magnoliopsida</taxon>
        <taxon>eudicotyledons</taxon>
        <taxon>Gunneridae</taxon>
        <taxon>Pentapetalae</taxon>
        <taxon>Saxifragales</taxon>
        <taxon>Crassulaceae</taxon>
        <taxon>Kalanchoe</taxon>
    </lineage>
</organism>
<dbReference type="AlphaFoldDB" id="A0A7N0RCF6"/>
<keyword evidence="3" id="KW-0472">Membrane</keyword>
<proteinExistence type="predicted"/>
<evidence type="ECO:0000256" key="1">
    <source>
        <dbReference type="ARBA" id="ARBA00022737"/>
    </source>
</evidence>
<reference evidence="5" key="1">
    <citation type="submission" date="2021-01" db="UniProtKB">
        <authorList>
            <consortium name="EnsemblPlants"/>
        </authorList>
    </citation>
    <scope>IDENTIFICATION</scope>
</reference>
<keyword evidence="2" id="KW-0129">CBS domain</keyword>
<keyword evidence="3" id="KW-1133">Transmembrane helix</keyword>
<dbReference type="Proteomes" id="UP000594263">
    <property type="component" value="Unplaced"/>
</dbReference>
<keyword evidence="6" id="KW-1185">Reference proteome</keyword>
<dbReference type="PANTHER" id="PTHR22777">
    <property type="entry name" value="HEMOLYSIN-RELATED"/>
    <property type="match status" value="1"/>
</dbReference>
<dbReference type="Pfam" id="PF01595">
    <property type="entry name" value="CNNM"/>
    <property type="match status" value="1"/>
</dbReference>
<dbReference type="GO" id="GO:0016020">
    <property type="term" value="C:membrane"/>
    <property type="evidence" value="ECO:0007669"/>
    <property type="project" value="UniProtKB-UniRule"/>
</dbReference>
<evidence type="ECO:0000313" key="6">
    <source>
        <dbReference type="Proteomes" id="UP000594263"/>
    </source>
</evidence>
<evidence type="ECO:0000256" key="2">
    <source>
        <dbReference type="ARBA" id="ARBA00023122"/>
    </source>
</evidence>
<evidence type="ECO:0000313" key="5">
    <source>
        <dbReference type="EnsemblPlants" id="Kaladp0008s0251.1.v1.1"/>
    </source>
</evidence>
<dbReference type="Gramene" id="Kaladp0008s0251.1.v1.1">
    <property type="protein sequence ID" value="Kaladp0008s0251.1.v1.1"/>
    <property type="gene ID" value="Kaladp0008s0251.v1.1"/>
</dbReference>
<keyword evidence="1" id="KW-0677">Repeat</keyword>
<dbReference type="PANTHER" id="PTHR22777:SF17">
    <property type="entry name" value="UPF0053 PROTEIN SLL0260"/>
    <property type="match status" value="1"/>
</dbReference>
<evidence type="ECO:0000256" key="3">
    <source>
        <dbReference type="PROSITE-ProRule" id="PRU01193"/>
    </source>
</evidence>
<accession>A0A7N0RCF6</accession>
<dbReference type="EnsemblPlants" id="Kaladp0008s0251.1.v1.1">
    <property type="protein sequence ID" value="Kaladp0008s0251.1.v1.1"/>
    <property type="gene ID" value="Kaladp0008s0251.v1.1"/>
</dbReference>
<dbReference type="PROSITE" id="PS51846">
    <property type="entry name" value="CNNM"/>
    <property type="match status" value="1"/>
</dbReference>
<evidence type="ECO:0000259" key="4">
    <source>
        <dbReference type="PROSITE" id="PS51846"/>
    </source>
</evidence>
<dbReference type="InterPro" id="IPR002550">
    <property type="entry name" value="CNNM"/>
</dbReference>
<sequence length="166" mass="17924">MEMFLNSRFRANSTLVDLTDGAGLMVSDDESSGVEEEQVSGLNSVGLRVLVNRGLVLGVLVCGFFVLRCNEVLAVEGVLSAGNQVLEQGLVSLGNALPRMSLLLIVFKEQGLILAALLGLSAFFSMAETSVTTLWPWKVRELAEKEPENGIFGMLNKDASRFLTTI</sequence>
<protein>
    <recommendedName>
        <fullName evidence="4">CNNM transmembrane domain-containing protein</fullName>
    </recommendedName>
</protein>
<keyword evidence="3" id="KW-0812">Transmembrane</keyword>
<feature type="domain" description="CNNM transmembrane" evidence="4">
    <location>
        <begin position="103"/>
        <end position="166"/>
    </location>
</feature>
<name>A0A7N0RCF6_KALFE</name>